<dbReference type="SUPFAM" id="SSF69593">
    <property type="entry name" value="Glycerol-3-phosphate (1)-acyltransferase"/>
    <property type="match status" value="2"/>
</dbReference>
<feature type="domain" description="Phospholipid/glycerol acyltransferase" evidence="2">
    <location>
        <begin position="41"/>
        <end position="246"/>
    </location>
</feature>
<evidence type="ECO:0000313" key="4">
    <source>
        <dbReference type="Proteomes" id="UP000789342"/>
    </source>
</evidence>
<dbReference type="OrthoDB" id="2427554at2759"/>
<feature type="transmembrane region" description="Helical" evidence="1">
    <location>
        <begin position="452"/>
        <end position="471"/>
    </location>
</feature>
<dbReference type="Pfam" id="PF01553">
    <property type="entry name" value="Acyltransferase"/>
    <property type="match status" value="2"/>
</dbReference>
<evidence type="ECO:0000313" key="3">
    <source>
        <dbReference type="EMBL" id="CAG8610365.1"/>
    </source>
</evidence>
<feature type="transmembrane region" description="Helical" evidence="1">
    <location>
        <begin position="477"/>
        <end position="497"/>
    </location>
</feature>
<keyword evidence="1" id="KW-1133">Transmembrane helix</keyword>
<feature type="transmembrane region" description="Helical" evidence="1">
    <location>
        <begin position="384"/>
        <end position="406"/>
    </location>
</feature>
<dbReference type="InterPro" id="IPR002123">
    <property type="entry name" value="Plipid/glycerol_acylTrfase"/>
</dbReference>
<accession>A0A9N9GLE3</accession>
<keyword evidence="1" id="KW-0472">Membrane</keyword>
<dbReference type="EMBL" id="CAJVPV010006788">
    <property type="protein sequence ID" value="CAG8610365.1"/>
    <property type="molecule type" value="Genomic_DNA"/>
</dbReference>
<dbReference type="GO" id="GO:0004366">
    <property type="term" value="F:glycerol-3-phosphate O-acyltransferase activity"/>
    <property type="evidence" value="ECO:0007669"/>
    <property type="project" value="TreeGrafter"/>
</dbReference>
<dbReference type="SMART" id="SM00563">
    <property type="entry name" value="PlsC"/>
    <property type="match status" value="1"/>
</dbReference>
<reference evidence="3" key="1">
    <citation type="submission" date="2021-06" db="EMBL/GenBank/DDBJ databases">
        <authorList>
            <person name="Kallberg Y."/>
            <person name="Tangrot J."/>
            <person name="Rosling A."/>
        </authorList>
    </citation>
    <scope>NUCLEOTIDE SEQUENCE</scope>
    <source>
        <strain evidence="3">CL551</strain>
    </source>
</reference>
<organism evidence="3 4">
    <name type="scientific">Acaulospora morrowiae</name>
    <dbReference type="NCBI Taxonomy" id="94023"/>
    <lineage>
        <taxon>Eukaryota</taxon>
        <taxon>Fungi</taxon>
        <taxon>Fungi incertae sedis</taxon>
        <taxon>Mucoromycota</taxon>
        <taxon>Glomeromycotina</taxon>
        <taxon>Glomeromycetes</taxon>
        <taxon>Diversisporales</taxon>
        <taxon>Acaulosporaceae</taxon>
        <taxon>Acaulospora</taxon>
    </lineage>
</organism>
<name>A0A9N9GLE3_9GLOM</name>
<evidence type="ECO:0000256" key="1">
    <source>
        <dbReference type="SAM" id="Phobius"/>
    </source>
</evidence>
<gene>
    <name evidence="3" type="ORF">AMORRO_LOCUS8190</name>
</gene>
<comment type="caution">
    <text evidence="3">The sequence shown here is derived from an EMBL/GenBank/DDBJ whole genome shotgun (WGS) entry which is preliminary data.</text>
</comment>
<dbReference type="PANTHER" id="PTHR31605:SF0">
    <property type="entry name" value="GLYCEROL-3-PHOSPHATE O-ACYLTRANSFERASE 1"/>
    <property type="match status" value="1"/>
</dbReference>
<protein>
    <submittedName>
        <fullName evidence="3">10141_t:CDS:1</fullName>
    </submittedName>
</protein>
<dbReference type="AlphaFoldDB" id="A0A9N9GLE3"/>
<dbReference type="InterPro" id="IPR052744">
    <property type="entry name" value="GPAT/DAPAT"/>
</dbReference>
<dbReference type="Proteomes" id="UP000789342">
    <property type="component" value="Unassembled WGS sequence"/>
</dbReference>
<sequence length="552" mass="62392">MRMWIQTYDIVSSFFGLLLNVFYREIRVQGLDNVPKEGPVIFVAAPHANMFVDGAIFTKYCPREVSLVMAKKATTFKYAGPLIRGMHAITLERPVDFAEIGKGSIKLDQYKDHVNGIGTEFTKQLKVGGQIALPDDYGSSEILEILSDTELVIKEEFKGFKALEMLTQPNGTPYAYLPRVDQSPLYKRTIEVLSAGKCIGVLPEGRSHDRAELLPLKAGMAIVALSAMAENSNQDIKIVPCGLNYSCAHKFRSRAVVLFGSSISIPPELVEKYRNKGQDRKQACGKLLEIIYDGLKSVTVTAPDYETLTVIRTARSLYRNFHGSGIHEELKLDQRFIDGYMKCKDDPYVQAMHREITEYIRLLKHYGLDDRQVHQISSRGFRTLALLLCQIIILVLCFILSLPGLILNLPLIMDTHFVSSKKAEVARKSCVMIAGHHVVATWKILTSFRDIPILYGLYTFIILLLAHQYHWNFILNSGIFAPINVLIILLAYNYYVLIRLFDMGFDLYRSLLPLVISFTSPQSSIQHLQQIRDKLSNDVTGLVNELKTKNMC</sequence>
<proteinExistence type="predicted"/>
<dbReference type="GO" id="GO:0016287">
    <property type="term" value="F:glycerone-phosphate O-acyltransferase activity"/>
    <property type="evidence" value="ECO:0007669"/>
    <property type="project" value="TreeGrafter"/>
</dbReference>
<dbReference type="GO" id="GO:0008654">
    <property type="term" value="P:phospholipid biosynthetic process"/>
    <property type="evidence" value="ECO:0007669"/>
    <property type="project" value="TreeGrafter"/>
</dbReference>
<keyword evidence="1" id="KW-0812">Transmembrane</keyword>
<evidence type="ECO:0000259" key="2">
    <source>
        <dbReference type="SMART" id="SM00563"/>
    </source>
</evidence>
<dbReference type="PANTHER" id="PTHR31605">
    <property type="entry name" value="GLYCEROL-3-PHOSPHATE O-ACYLTRANSFERASE 1"/>
    <property type="match status" value="1"/>
</dbReference>
<keyword evidence="4" id="KW-1185">Reference proteome</keyword>